<keyword evidence="3" id="KW-1185">Reference proteome</keyword>
<evidence type="ECO:0000313" key="2">
    <source>
        <dbReference type="EMBL" id="KAF7839499.1"/>
    </source>
</evidence>
<organism evidence="2 3">
    <name type="scientific">Senna tora</name>
    <dbReference type="NCBI Taxonomy" id="362788"/>
    <lineage>
        <taxon>Eukaryota</taxon>
        <taxon>Viridiplantae</taxon>
        <taxon>Streptophyta</taxon>
        <taxon>Embryophyta</taxon>
        <taxon>Tracheophyta</taxon>
        <taxon>Spermatophyta</taxon>
        <taxon>Magnoliopsida</taxon>
        <taxon>eudicotyledons</taxon>
        <taxon>Gunneridae</taxon>
        <taxon>Pentapetalae</taxon>
        <taxon>rosids</taxon>
        <taxon>fabids</taxon>
        <taxon>Fabales</taxon>
        <taxon>Fabaceae</taxon>
        <taxon>Caesalpinioideae</taxon>
        <taxon>Cassia clade</taxon>
        <taxon>Senna</taxon>
    </lineage>
</organism>
<evidence type="ECO:0000256" key="1">
    <source>
        <dbReference type="SAM" id="Coils"/>
    </source>
</evidence>
<dbReference type="AlphaFoldDB" id="A0A834X7G7"/>
<evidence type="ECO:0000313" key="3">
    <source>
        <dbReference type="Proteomes" id="UP000634136"/>
    </source>
</evidence>
<sequence length="208" mass="24444">MREEVAKLKQEKESLRERLAEIRDQSRELMKTHEKVIELQKLTHNYQHANAELVRWTDLEKAKRLYLAAQTPKKAMQFSAGSSKLVIPPSRKKRLKDHGLVAPRPTKTPGPLFSSWLNPHLTCLYHERVLGHSIESCIQFKKLVLSMVDEGMLHTHGSIVRERRQVEIINKLREYGNSVNANLREYLFELRRKELQMREENFQLKAQV</sequence>
<name>A0A834X7G7_9FABA</name>
<proteinExistence type="predicted"/>
<reference evidence="2" key="1">
    <citation type="submission" date="2020-09" db="EMBL/GenBank/DDBJ databases">
        <title>Genome-Enabled Discovery of Anthraquinone Biosynthesis in Senna tora.</title>
        <authorList>
            <person name="Kang S.-H."/>
            <person name="Pandey R.P."/>
            <person name="Lee C.-M."/>
            <person name="Sim J.-S."/>
            <person name="Jeong J.-T."/>
            <person name="Choi B.-S."/>
            <person name="Jung M."/>
            <person name="Ginzburg D."/>
            <person name="Zhao K."/>
            <person name="Won S.Y."/>
            <person name="Oh T.-J."/>
            <person name="Yu Y."/>
            <person name="Kim N.-H."/>
            <person name="Lee O.R."/>
            <person name="Lee T.-H."/>
            <person name="Bashyal P."/>
            <person name="Kim T.-S."/>
            <person name="Lee W.-H."/>
            <person name="Kawkins C."/>
            <person name="Kim C.-K."/>
            <person name="Kim J.S."/>
            <person name="Ahn B.O."/>
            <person name="Rhee S.Y."/>
            <person name="Sohng J.K."/>
        </authorList>
    </citation>
    <scope>NUCLEOTIDE SEQUENCE</scope>
    <source>
        <tissue evidence="2">Leaf</tissue>
    </source>
</reference>
<protein>
    <submittedName>
        <fullName evidence="2">Anthranilate synthase alpha</fullName>
    </submittedName>
</protein>
<keyword evidence="1" id="KW-0175">Coiled coil</keyword>
<dbReference type="Proteomes" id="UP000634136">
    <property type="component" value="Unassembled WGS sequence"/>
</dbReference>
<accession>A0A834X7G7</accession>
<dbReference type="OrthoDB" id="1436520at2759"/>
<gene>
    <name evidence="2" type="ORF">G2W53_007981</name>
</gene>
<comment type="caution">
    <text evidence="2">The sequence shown here is derived from an EMBL/GenBank/DDBJ whole genome shotgun (WGS) entry which is preliminary data.</text>
</comment>
<dbReference type="EMBL" id="JAAIUW010000003">
    <property type="protein sequence ID" value="KAF7839499.1"/>
    <property type="molecule type" value="Genomic_DNA"/>
</dbReference>
<feature type="coiled-coil region" evidence="1">
    <location>
        <begin position="5"/>
        <end position="32"/>
    </location>
</feature>